<feature type="region of interest" description="Disordered" evidence="1">
    <location>
        <begin position="1"/>
        <end position="24"/>
    </location>
</feature>
<sequence length="124" mass="13026">MPDLSITSHDKRTGNTKATLDTNARTPASGLPLIGGDLLQAGGGGHSLTARSCFSLSAQSLRSSAFTHHAHLDYYTLLTSFASAVTCDTDERDLVLSLLLCFDPPRCDLTAASVTRSVRKSGGS</sequence>
<organism evidence="2 3">
    <name type="scientific">Knipowitschia caucasica</name>
    <name type="common">Caucasian dwarf goby</name>
    <name type="synonym">Pomatoschistus caucasicus</name>
    <dbReference type="NCBI Taxonomy" id="637954"/>
    <lineage>
        <taxon>Eukaryota</taxon>
        <taxon>Metazoa</taxon>
        <taxon>Chordata</taxon>
        <taxon>Craniata</taxon>
        <taxon>Vertebrata</taxon>
        <taxon>Euteleostomi</taxon>
        <taxon>Actinopterygii</taxon>
        <taxon>Neopterygii</taxon>
        <taxon>Teleostei</taxon>
        <taxon>Neoteleostei</taxon>
        <taxon>Acanthomorphata</taxon>
        <taxon>Gobiaria</taxon>
        <taxon>Gobiiformes</taxon>
        <taxon>Gobioidei</taxon>
        <taxon>Gobiidae</taxon>
        <taxon>Gobiinae</taxon>
        <taxon>Knipowitschia</taxon>
    </lineage>
</organism>
<gene>
    <name evidence="2" type="ORF">KC01_LOCUS29397</name>
</gene>
<proteinExistence type="predicted"/>
<dbReference type="Proteomes" id="UP001497482">
    <property type="component" value="Chromosome 3"/>
</dbReference>
<evidence type="ECO:0000256" key="1">
    <source>
        <dbReference type="SAM" id="MobiDB-lite"/>
    </source>
</evidence>
<reference evidence="2 3" key="1">
    <citation type="submission" date="2024-04" db="EMBL/GenBank/DDBJ databases">
        <authorList>
            <person name="Waldvogel A.-M."/>
            <person name="Schoenle A."/>
        </authorList>
    </citation>
    <scope>NUCLEOTIDE SEQUENCE [LARGE SCALE GENOMIC DNA]</scope>
</reference>
<feature type="compositionally biased region" description="Polar residues" evidence="1">
    <location>
        <begin position="15"/>
        <end position="24"/>
    </location>
</feature>
<accession>A0AAV2LLG9</accession>
<name>A0AAV2LLG9_KNICA</name>
<dbReference type="EMBL" id="OZ035825">
    <property type="protein sequence ID" value="CAL1601421.1"/>
    <property type="molecule type" value="Genomic_DNA"/>
</dbReference>
<protein>
    <submittedName>
        <fullName evidence="2">Uncharacterized protein</fullName>
    </submittedName>
</protein>
<evidence type="ECO:0000313" key="2">
    <source>
        <dbReference type="EMBL" id="CAL1601421.1"/>
    </source>
</evidence>
<dbReference type="AlphaFoldDB" id="A0AAV2LLG9"/>
<evidence type="ECO:0000313" key="3">
    <source>
        <dbReference type="Proteomes" id="UP001497482"/>
    </source>
</evidence>
<keyword evidence="3" id="KW-1185">Reference proteome</keyword>